<keyword evidence="3" id="KW-1185">Reference proteome</keyword>
<sequence length="66" mass="7272">MPTMWPAKKGKKKARRSASRSSRRGGGASSLSSLWRRVVGPRRKTRGKPGLLSRAARVLSCGRRSH</sequence>
<dbReference type="EMBL" id="CM029052">
    <property type="protein sequence ID" value="KAG2556242.1"/>
    <property type="molecule type" value="Genomic_DNA"/>
</dbReference>
<feature type="region of interest" description="Disordered" evidence="1">
    <location>
        <begin position="1"/>
        <end position="66"/>
    </location>
</feature>
<protein>
    <submittedName>
        <fullName evidence="2">Uncharacterized protein</fullName>
    </submittedName>
</protein>
<organism evidence="2 3">
    <name type="scientific">Panicum virgatum</name>
    <name type="common">Blackwell switchgrass</name>
    <dbReference type="NCBI Taxonomy" id="38727"/>
    <lineage>
        <taxon>Eukaryota</taxon>
        <taxon>Viridiplantae</taxon>
        <taxon>Streptophyta</taxon>
        <taxon>Embryophyta</taxon>
        <taxon>Tracheophyta</taxon>
        <taxon>Spermatophyta</taxon>
        <taxon>Magnoliopsida</taxon>
        <taxon>Liliopsida</taxon>
        <taxon>Poales</taxon>
        <taxon>Poaceae</taxon>
        <taxon>PACMAD clade</taxon>
        <taxon>Panicoideae</taxon>
        <taxon>Panicodae</taxon>
        <taxon>Paniceae</taxon>
        <taxon>Panicinae</taxon>
        <taxon>Panicum</taxon>
        <taxon>Panicum sect. Hiantes</taxon>
    </lineage>
</organism>
<name>A0A8T0P7U1_PANVG</name>
<comment type="caution">
    <text evidence="2">The sequence shown here is derived from an EMBL/GenBank/DDBJ whole genome shotgun (WGS) entry which is preliminary data.</text>
</comment>
<evidence type="ECO:0000313" key="2">
    <source>
        <dbReference type="EMBL" id="KAG2556242.1"/>
    </source>
</evidence>
<dbReference type="AlphaFoldDB" id="A0A8T0P7U1"/>
<proteinExistence type="predicted"/>
<evidence type="ECO:0000256" key="1">
    <source>
        <dbReference type="SAM" id="MobiDB-lite"/>
    </source>
</evidence>
<evidence type="ECO:0000313" key="3">
    <source>
        <dbReference type="Proteomes" id="UP000823388"/>
    </source>
</evidence>
<reference evidence="2" key="1">
    <citation type="submission" date="2020-05" db="EMBL/GenBank/DDBJ databases">
        <title>WGS assembly of Panicum virgatum.</title>
        <authorList>
            <person name="Lovell J.T."/>
            <person name="Jenkins J."/>
            <person name="Shu S."/>
            <person name="Juenger T.E."/>
            <person name="Schmutz J."/>
        </authorList>
    </citation>
    <scope>NUCLEOTIDE SEQUENCE</scope>
    <source>
        <strain evidence="2">AP13</strain>
    </source>
</reference>
<feature type="compositionally biased region" description="Basic residues" evidence="1">
    <location>
        <begin position="8"/>
        <end position="23"/>
    </location>
</feature>
<dbReference type="Proteomes" id="UP000823388">
    <property type="component" value="Chromosome 8N"/>
</dbReference>
<accession>A0A8T0P7U1</accession>
<gene>
    <name evidence="2" type="ORF">PVAP13_8NG205700</name>
</gene>